<feature type="compositionally biased region" description="Pro residues" evidence="1">
    <location>
        <begin position="260"/>
        <end position="271"/>
    </location>
</feature>
<reference evidence="3" key="2">
    <citation type="submission" date="2025-09" db="UniProtKB">
        <authorList>
            <consortium name="Ensembl"/>
        </authorList>
    </citation>
    <scope>IDENTIFICATION</scope>
</reference>
<accession>A0A8D0EHM2</accession>
<evidence type="ECO:0000256" key="2">
    <source>
        <dbReference type="SAM" id="SignalP"/>
    </source>
</evidence>
<feature type="signal peptide" evidence="2">
    <location>
        <begin position="1"/>
        <end position="16"/>
    </location>
</feature>
<feature type="region of interest" description="Disordered" evidence="1">
    <location>
        <begin position="237"/>
        <end position="279"/>
    </location>
</feature>
<evidence type="ECO:0000313" key="3">
    <source>
        <dbReference type="Ensembl" id="ENSSOCP00000001180.1"/>
    </source>
</evidence>
<reference evidence="3" key="1">
    <citation type="submission" date="2025-08" db="UniProtKB">
        <authorList>
            <consortium name="Ensembl"/>
        </authorList>
    </citation>
    <scope>IDENTIFICATION</scope>
</reference>
<dbReference type="PANTHER" id="PTHR15446">
    <property type="entry name" value="UROPLAKIN III"/>
    <property type="match status" value="1"/>
</dbReference>
<evidence type="ECO:0000256" key="1">
    <source>
        <dbReference type="SAM" id="MobiDB-lite"/>
    </source>
</evidence>
<proteinExistence type="predicted"/>
<protein>
    <recommendedName>
        <fullName evidence="5">Uroplakin 3B</fullName>
    </recommendedName>
</protein>
<organism evidence="3 4">
    <name type="scientific">Strix occidentalis caurina</name>
    <name type="common">northern spotted owl</name>
    <dbReference type="NCBI Taxonomy" id="311401"/>
    <lineage>
        <taxon>Eukaryota</taxon>
        <taxon>Metazoa</taxon>
        <taxon>Chordata</taxon>
        <taxon>Craniata</taxon>
        <taxon>Vertebrata</taxon>
        <taxon>Euteleostomi</taxon>
        <taxon>Archelosauria</taxon>
        <taxon>Archosauria</taxon>
        <taxon>Dinosauria</taxon>
        <taxon>Saurischia</taxon>
        <taxon>Theropoda</taxon>
        <taxon>Coelurosauria</taxon>
        <taxon>Aves</taxon>
        <taxon>Neognathae</taxon>
        <taxon>Neoaves</taxon>
        <taxon>Telluraves</taxon>
        <taxon>Strigiformes</taxon>
        <taxon>Strigidae</taxon>
        <taxon>Strix</taxon>
    </lineage>
</organism>
<dbReference type="Ensembl" id="ENSSOCT00000001209.1">
    <property type="protein sequence ID" value="ENSSOCP00000001180.1"/>
    <property type="gene ID" value="ENSSOCG00000000951.1"/>
</dbReference>
<dbReference type="PANTHER" id="PTHR15446:SF15">
    <property type="entry name" value="UROPLAKIN-3B"/>
    <property type="match status" value="1"/>
</dbReference>
<dbReference type="Proteomes" id="UP000694551">
    <property type="component" value="Unplaced"/>
</dbReference>
<keyword evidence="4" id="KW-1185">Reference proteome</keyword>
<name>A0A8D0EHM2_STROC</name>
<dbReference type="GO" id="GO:0016020">
    <property type="term" value="C:membrane"/>
    <property type="evidence" value="ECO:0007669"/>
    <property type="project" value="TreeGrafter"/>
</dbReference>
<feature type="chain" id="PRO_5034367315" description="Uroplakin 3B" evidence="2">
    <location>
        <begin position="17"/>
        <end position="383"/>
    </location>
</feature>
<evidence type="ECO:0008006" key="5">
    <source>
        <dbReference type="Google" id="ProtNLM"/>
    </source>
</evidence>
<sequence>MELPWVLLALAGTGAAAGLGDFPRGAWAEGDGGSEGLQSLFLGGLCKVFVSGRGLWGWVWLGGPHTGAVPLVLAPLAPREPPLSLLPYVPRVPPAALPGKLTATTFALERPCCVFDRHANASDAVWLVVAFANASAAFRNPPSRADVPLYEQLPTACSYMTLETAAATYACSAASPAVLRVGGDTVCGGQGGRDPCNGPLPSPGPYRAPRRGLVQGVAGRALRTPLDTSACLSLQRQSGGVPVPPGFGDQHLRPQILQDPPHPPSPAPDPAPRLWVQPPGAGLLCPPTSRSLSCQVNFHFTSATASSLSSHGRRPPAALLSPQLGALFTRPPLPALQGWSCGGWRHQAPQKPPGTLAWWHLVTGGGTCCHRWGLWGAPRWASP</sequence>
<dbReference type="InterPro" id="IPR024831">
    <property type="entry name" value="Uroplakin-3"/>
</dbReference>
<dbReference type="AlphaFoldDB" id="A0A8D0EHM2"/>
<keyword evidence="2" id="KW-0732">Signal</keyword>
<evidence type="ECO:0000313" key="4">
    <source>
        <dbReference type="Proteomes" id="UP000694551"/>
    </source>
</evidence>